<dbReference type="Gene3D" id="3.30.200.20">
    <property type="entry name" value="Phosphorylase Kinase, domain 1"/>
    <property type="match status" value="1"/>
</dbReference>
<dbReference type="InterPro" id="IPR011009">
    <property type="entry name" value="Kinase-like_dom_sf"/>
</dbReference>
<protein>
    <submittedName>
        <fullName evidence="1">Uncharacterized protein</fullName>
    </submittedName>
</protein>
<reference evidence="1 2" key="1">
    <citation type="submission" date="2013-12" db="EMBL/GenBank/DDBJ databases">
        <title>Draft genome of the parsitic nematode Ancylostoma duodenale.</title>
        <authorList>
            <person name="Mitreva M."/>
        </authorList>
    </citation>
    <scope>NUCLEOTIDE SEQUENCE [LARGE SCALE GENOMIC DNA]</scope>
    <source>
        <strain evidence="1 2">Zhejiang</strain>
    </source>
</reference>
<evidence type="ECO:0000313" key="1">
    <source>
        <dbReference type="EMBL" id="KIH68644.1"/>
    </source>
</evidence>
<dbReference type="Proteomes" id="UP000054047">
    <property type="component" value="Unassembled WGS sequence"/>
</dbReference>
<keyword evidence="2" id="KW-1185">Reference proteome</keyword>
<evidence type="ECO:0000313" key="2">
    <source>
        <dbReference type="Proteomes" id="UP000054047"/>
    </source>
</evidence>
<dbReference type="AlphaFoldDB" id="A0A0C2HAH9"/>
<organism evidence="1 2">
    <name type="scientific">Ancylostoma duodenale</name>
    <dbReference type="NCBI Taxonomy" id="51022"/>
    <lineage>
        <taxon>Eukaryota</taxon>
        <taxon>Metazoa</taxon>
        <taxon>Ecdysozoa</taxon>
        <taxon>Nematoda</taxon>
        <taxon>Chromadorea</taxon>
        <taxon>Rhabditida</taxon>
        <taxon>Rhabditina</taxon>
        <taxon>Rhabditomorpha</taxon>
        <taxon>Strongyloidea</taxon>
        <taxon>Ancylostomatidae</taxon>
        <taxon>Ancylostomatinae</taxon>
        <taxon>Ancylostoma</taxon>
    </lineage>
</organism>
<dbReference type="OrthoDB" id="2431000at2759"/>
<dbReference type="SUPFAM" id="SSF56112">
    <property type="entry name" value="Protein kinase-like (PK-like)"/>
    <property type="match status" value="1"/>
</dbReference>
<sequence length="72" mass="7624">MASLLPSHAVPPPYSDGFAVPAEEPYHILEIPANQIKLGDLLGEGQFGVVYKGFWTGGLISGDPLQVCSLTI</sequence>
<proteinExistence type="predicted"/>
<accession>A0A0C2HAH9</accession>
<gene>
    <name evidence="1" type="ORF">ANCDUO_01012</name>
</gene>
<name>A0A0C2HAH9_9BILA</name>
<dbReference type="EMBL" id="KN726325">
    <property type="protein sequence ID" value="KIH68644.1"/>
    <property type="molecule type" value="Genomic_DNA"/>
</dbReference>